<dbReference type="EMBL" id="CP045484">
    <property type="protein sequence ID" value="QGR16579.1"/>
    <property type="molecule type" value="Genomic_DNA"/>
</dbReference>
<dbReference type="PROSITE" id="PS51273">
    <property type="entry name" value="GATASE_TYPE_1"/>
    <property type="match status" value="1"/>
</dbReference>
<organism evidence="3 4">
    <name type="scientific">Sulfurisphaera ohwakuensis</name>
    <dbReference type="NCBI Taxonomy" id="69656"/>
    <lineage>
        <taxon>Archaea</taxon>
        <taxon>Thermoproteota</taxon>
        <taxon>Thermoprotei</taxon>
        <taxon>Sulfolobales</taxon>
        <taxon>Sulfolobaceae</taxon>
        <taxon>Sulfurisphaera</taxon>
    </lineage>
</organism>
<dbReference type="Gene3D" id="3.40.50.880">
    <property type="match status" value="1"/>
</dbReference>
<dbReference type="Proteomes" id="UP000427373">
    <property type="component" value="Chromosome"/>
</dbReference>
<evidence type="ECO:0000313" key="3">
    <source>
        <dbReference type="EMBL" id="QGR16579.1"/>
    </source>
</evidence>
<dbReference type="InterPro" id="IPR029062">
    <property type="entry name" value="Class_I_gatase-like"/>
</dbReference>
<dbReference type="AlphaFoldDB" id="A0A650CFN4"/>
<dbReference type="Pfam" id="PF00117">
    <property type="entry name" value="GATase"/>
    <property type="match status" value="1"/>
</dbReference>
<proteinExistence type="predicted"/>
<evidence type="ECO:0000259" key="1">
    <source>
        <dbReference type="Pfam" id="PF00117"/>
    </source>
</evidence>
<dbReference type="SUPFAM" id="SSF52317">
    <property type="entry name" value="Class I glutamine amidotransferase-like"/>
    <property type="match status" value="1"/>
</dbReference>
<reference evidence="2 5" key="2">
    <citation type="submission" date="2020-08" db="EMBL/GenBank/DDBJ databases">
        <title>Genomic Encyclopedia of Type Strains, Phase IV (KMG-IV): sequencing the most valuable type-strain genomes for metagenomic binning, comparative biology and taxonomic classification.</title>
        <authorList>
            <person name="Goeker M."/>
        </authorList>
    </citation>
    <scope>NUCLEOTIDE SEQUENCE [LARGE SCALE GENOMIC DNA]</scope>
    <source>
        <strain evidence="2 5">DSM 12421</strain>
    </source>
</reference>
<dbReference type="InterPro" id="IPR044992">
    <property type="entry name" value="ChyE-like"/>
</dbReference>
<reference evidence="3 4" key="1">
    <citation type="submission" date="2019-10" db="EMBL/GenBank/DDBJ databases">
        <title>Genome Sequences from Six Type Strain Members of the Archaeal Family Sulfolobaceae: Acidianus ambivalens, Acidianus infernus, Metallosphaera prunae, Stygiolobus azoricus, Sulfolobus metallicus, and Sulfurisphaera ohwakuensis.</title>
        <authorList>
            <person name="Counts J.A."/>
            <person name="Kelly R.M."/>
        </authorList>
    </citation>
    <scope>NUCLEOTIDE SEQUENCE [LARGE SCALE GENOMIC DNA]</scope>
    <source>
        <strain evidence="3 4">TA-1</strain>
    </source>
</reference>
<dbReference type="RefSeq" id="WP_156014136.1">
    <property type="nucleotide sequence ID" value="NZ_CP045484.1"/>
</dbReference>
<dbReference type="OrthoDB" id="7388at2157"/>
<dbReference type="GO" id="GO:0005829">
    <property type="term" value="C:cytosol"/>
    <property type="evidence" value="ECO:0007669"/>
    <property type="project" value="TreeGrafter"/>
</dbReference>
<dbReference type="PANTHER" id="PTHR42695:SF5">
    <property type="entry name" value="GLUTAMINE AMIDOTRANSFERASE YLR126C-RELATED"/>
    <property type="match status" value="1"/>
</dbReference>
<sequence>MFLGIINHPIERLGNIKDILEEKGYKIRETLATEIRGNEEFDALIVMGGPMGVYESDKYPFLKVESELIRKAISTKKPVLGVCLGSQLLSSSLGGTVTRGVFGQEIGIYTVYLLDEFRNLMGDKIEVFQWHGDTFTLPNNAKLLAYNERYFQAFKYKTAIGLQFHVEVNSKMVSEWVKEYNGDPSLVDQVREKEEEFRKISEKIISFWLDSVRGSQ</sequence>
<dbReference type="CDD" id="cd01741">
    <property type="entry name" value="GATase1_1"/>
    <property type="match status" value="1"/>
</dbReference>
<name>A0A650CFN4_SULOH</name>
<evidence type="ECO:0000313" key="2">
    <source>
        <dbReference type="EMBL" id="MBB5255031.1"/>
    </source>
</evidence>
<keyword evidence="2" id="KW-0315">Glutamine amidotransferase</keyword>
<accession>A0A650CFN4</accession>
<dbReference type="Proteomes" id="UP000582213">
    <property type="component" value="Unassembled WGS sequence"/>
</dbReference>
<dbReference type="KEGG" id="soh:D1869_04740"/>
<evidence type="ECO:0000313" key="5">
    <source>
        <dbReference type="Proteomes" id="UP000582213"/>
    </source>
</evidence>
<dbReference type="EMBL" id="JACHFY010000038">
    <property type="protein sequence ID" value="MBB5255031.1"/>
    <property type="molecule type" value="Genomic_DNA"/>
</dbReference>
<keyword evidence="2" id="KW-0808">Transferase</keyword>
<dbReference type="InterPro" id="IPR017926">
    <property type="entry name" value="GATASE"/>
</dbReference>
<protein>
    <submittedName>
        <fullName evidence="2 3">GMP synthase</fullName>
    </submittedName>
</protein>
<gene>
    <name evidence="3" type="ORF">D1869_04740</name>
    <name evidence="2" type="ORF">HNQ62_002806</name>
</gene>
<dbReference type="GeneID" id="42800526"/>
<dbReference type="PANTHER" id="PTHR42695">
    <property type="entry name" value="GLUTAMINE AMIDOTRANSFERASE YLR126C-RELATED"/>
    <property type="match status" value="1"/>
</dbReference>
<feature type="domain" description="Glutamine amidotransferase" evidence="1">
    <location>
        <begin position="32"/>
        <end position="171"/>
    </location>
</feature>
<dbReference type="GO" id="GO:0016740">
    <property type="term" value="F:transferase activity"/>
    <property type="evidence" value="ECO:0007669"/>
    <property type="project" value="UniProtKB-KW"/>
</dbReference>
<keyword evidence="4" id="KW-1185">Reference proteome</keyword>
<evidence type="ECO:0000313" key="4">
    <source>
        <dbReference type="Proteomes" id="UP000427373"/>
    </source>
</evidence>